<dbReference type="EMBL" id="VSSQ01055515">
    <property type="protein sequence ID" value="MPN09407.1"/>
    <property type="molecule type" value="Genomic_DNA"/>
</dbReference>
<reference evidence="1" key="1">
    <citation type="submission" date="2019-08" db="EMBL/GenBank/DDBJ databases">
        <authorList>
            <person name="Kucharzyk K."/>
            <person name="Murdoch R.W."/>
            <person name="Higgins S."/>
            <person name="Loffler F."/>
        </authorList>
    </citation>
    <scope>NUCLEOTIDE SEQUENCE</scope>
</reference>
<comment type="caution">
    <text evidence="1">The sequence shown here is derived from an EMBL/GenBank/DDBJ whole genome shotgun (WGS) entry which is preliminary data.</text>
</comment>
<protein>
    <submittedName>
        <fullName evidence="1">Uncharacterized protein</fullName>
    </submittedName>
</protein>
<organism evidence="1">
    <name type="scientific">bioreactor metagenome</name>
    <dbReference type="NCBI Taxonomy" id="1076179"/>
    <lineage>
        <taxon>unclassified sequences</taxon>
        <taxon>metagenomes</taxon>
        <taxon>ecological metagenomes</taxon>
    </lineage>
</organism>
<sequence length="141" mass="15490">MNDRLPGPLQGLEGAADEVFAGLGEDFDGDVVRNVLFLDQATDETELGFRCRRESDFDFLETDGAERLEHLHLPLGVHRLEEGLVAVAQIGAHPDRRLVDDTVRPLAVAEADWREGLVLGGAGLRHLGGSGNLLRWRNLTQ</sequence>
<proteinExistence type="predicted"/>
<name>A0A645F5E3_9ZZZZ</name>
<accession>A0A645F5E3</accession>
<dbReference type="AlphaFoldDB" id="A0A645F5E3"/>
<evidence type="ECO:0000313" key="1">
    <source>
        <dbReference type="EMBL" id="MPN09407.1"/>
    </source>
</evidence>
<gene>
    <name evidence="1" type="ORF">SDC9_156697</name>
</gene>